<protein>
    <recommendedName>
        <fullName evidence="4">DUF4321 domain-containing protein</fullName>
    </recommendedName>
</protein>
<keyword evidence="1" id="KW-1133">Transmembrane helix</keyword>
<keyword evidence="3" id="KW-1185">Reference proteome</keyword>
<dbReference type="STRING" id="679936.Sulac_3036"/>
<evidence type="ECO:0000313" key="3">
    <source>
        <dbReference type="Proteomes" id="UP000005439"/>
    </source>
</evidence>
<evidence type="ECO:0008006" key="4">
    <source>
        <dbReference type="Google" id="ProtNLM"/>
    </source>
</evidence>
<reference evidence="3" key="1">
    <citation type="submission" date="2011-12" db="EMBL/GenBank/DDBJ databases">
        <title>The complete genome of chromosome of Sulfobacillus acidophilus DSM 10332.</title>
        <authorList>
            <person name="Lucas S."/>
            <person name="Han J."/>
            <person name="Lapidus A."/>
            <person name="Bruce D."/>
            <person name="Goodwin L."/>
            <person name="Pitluck S."/>
            <person name="Peters L."/>
            <person name="Kyrpides N."/>
            <person name="Mavromatis K."/>
            <person name="Ivanova N."/>
            <person name="Mikhailova N."/>
            <person name="Chertkov O."/>
            <person name="Saunders E."/>
            <person name="Detter J.C."/>
            <person name="Tapia R."/>
            <person name="Han C."/>
            <person name="Land M."/>
            <person name="Hauser L."/>
            <person name="Markowitz V."/>
            <person name="Cheng J.-F."/>
            <person name="Hugenholtz P."/>
            <person name="Woyke T."/>
            <person name="Wu D."/>
            <person name="Pukall R."/>
            <person name="Gehrich-Schroeter G."/>
            <person name="Schneider S."/>
            <person name="Klenk H.-P."/>
            <person name="Eisen J.A."/>
        </authorList>
    </citation>
    <scope>NUCLEOTIDE SEQUENCE [LARGE SCALE GENOMIC DNA]</scope>
    <source>
        <strain evidence="3">ATCC 700253 / DSM 10332 / NAL</strain>
    </source>
</reference>
<dbReference type="AlphaFoldDB" id="G8U0F1"/>
<dbReference type="Proteomes" id="UP000005439">
    <property type="component" value="Chromosome"/>
</dbReference>
<feature type="transmembrane region" description="Helical" evidence="1">
    <location>
        <begin position="49"/>
        <end position="82"/>
    </location>
</feature>
<dbReference type="PATRIC" id="fig|679936.5.peg.3135"/>
<dbReference type="EMBL" id="CP003179">
    <property type="protein sequence ID" value="AEW06493.1"/>
    <property type="molecule type" value="Genomic_DNA"/>
</dbReference>
<dbReference type="KEGG" id="sap:Sulac_3036"/>
<feature type="transmembrane region" description="Helical" evidence="1">
    <location>
        <begin position="7"/>
        <end position="29"/>
    </location>
</feature>
<reference evidence="2 3" key="2">
    <citation type="journal article" date="2012" name="Stand. Genomic Sci.">
        <title>Complete genome sequence of the moderately thermophilic mineral-sulfide-oxidizing firmicute Sulfobacillus acidophilus type strain (NAL(T)).</title>
        <authorList>
            <person name="Anderson I."/>
            <person name="Chertkov O."/>
            <person name="Chen A."/>
            <person name="Saunders E."/>
            <person name="Lapidus A."/>
            <person name="Nolan M."/>
            <person name="Lucas S."/>
            <person name="Hammon N."/>
            <person name="Deshpande S."/>
            <person name="Cheng J.F."/>
            <person name="Han C."/>
            <person name="Tapia R."/>
            <person name="Goodwin L.A."/>
            <person name="Pitluck S."/>
            <person name="Liolios K."/>
            <person name="Pagani I."/>
            <person name="Ivanova N."/>
            <person name="Mikhailova N."/>
            <person name="Pati A."/>
            <person name="Palaniappan K."/>
            <person name="Land M."/>
            <person name="Pan C."/>
            <person name="Rohde M."/>
            <person name="Pukall R."/>
            <person name="Goker M."/>
            <person name="Detter J.C."/>
            <person name="Woyke T."/>
            <person name="Bristow J."/>
            <person name="Eisen J.A."/>
            <person name="Markowitz V."/>
            <person name="Hugenholtz P."/>
            <person name="Kyrpides N.C."/>
            <person name="Klenk H.P."/>
            <person name="Mavromatis K."/>
        </authorList>
    </citation>
    <scope>NUCLEOTIDE SEQUENCE [LARGE SCALE GENOMIC DNA]</scope>
    <source>
        <strain evidence="3">ATCC 700253 / DSM 10332 / NAL</strain>
    </source>
</reference>
<name>G8U0F1_SULAD</name>
<sequence>MRRQRQGFWMTVVYIVLGGLIGSAIGHWLSPLWSPFGSNLVSLGTTPGTVWTINLGVLGVQIGAWLDVNLVGLIGMLAGLMWSQRQRS</sequence>
<keyword evidence="1" id="KW-0812">Transmembrane</keyword>
<evidence type="ECO:0000256" key="1">
    <source>
        <dbReference type="SAM" id="Phobius"/>
    </source>
</evidence>
<proteinExistence type="predicted"/>
<keyword evidence="1" id="KW-0472">Membrane</keyword>
<evidence type="ECO:0000313" key="2">
    <source>
        <dbReference type="EMBL" id="AEW06493.1"/>
    </source>
</evidence>
<organism evidence="2 3">
    <name type="scientific">Sulfobacillus acidophilus (strain ATCC 700253 / DSM 10332 / NAL)</name>
    <dbReference type="NCBI Taxonomy" id="679936"/>
    <lineage>
        <taxon>Bacteria</taxon>
        <taxon>Bacillati</taxon>
        <taxon>Bacillota</taxon>
        <taxon>Clostridia</taxon>
        <taxon>Eubacteriales</taxon>
        <taxon>Clostridiales Family XVII. Incertae Sedis</taxon>
        <taxon>Sulfobacillus</taxon>
    </lineage>
</organism>
<dbReference type="HOGENOM" id="CLU_2467846_0_0_9"/>
<gene>
    <name evidence="2" type="ordered locus">Sulac_3036</name>
</gene>
<accession>G8U0F1</accession>